<protein>
    <submittedName>
        <fullName evidence="1">Pentapeptide repeat-containing protein</fullName>
    </submittedName>
</protein>
<dbReference type="InterPro" id="IPR051082">
    <property type="entry name" value="Pentapeptide-BTB/POZ_domain"/>
</dbReference>
<dbReference type="KEGG" id="xya:ET471_02680"/>
<dbReference type="Pfam" id="PF13599">
    <property type="entry name" value="Pentapeptide_4"/>
    <property type="match status" value="1"/>
</dbReference>
<proteinExistence type="predicted"/>
<dbReference type="AlphaFoldDB" id="A0A4P6F1S2"/>
<reference evidence="1 2" key="1">
    <citation type="submission" date="2019-01" db="EMBL/GenBank/DDBJ databases">
        <title>Genome sequencing of strain FW10M-9.</title>
        <authorList>
            <person name="Heo J."/>
            <person name="Kim S.-J."/>
            <person name="Kim J.-S."/>
            <person name="Hong S.-B."/>
            <person name="Kwon S.-W."/>
        </authorList>
    </citation>
    <scope>NUCLEOTIDE SEQUENCE [LARGE SCALE GENOMIC DNA]</scope>
    <source>
        <strain evidence="1 2">FW10M-9</strain>
    </source>
</reference>
<dbReference type="InterPro" id="IPR001646">
    <property type="entry name" value="5peptide_repeat"/>
</dbReference>
<keyword evidence="2" id="KW-1185">Reference proteome</keyword>
<organism evidence="1 2">
    <name type="scientific">Xylanimonas protaetiae</name>
    <dbReference type="NCBI Taxonomy" id="2509457"/>
    <lineage>
        <taxon>Bacteria</taxon>
        <taxon>Bacillati</taxon>
        <taxon>Actinomycetota</taxon>
        <taxon>Actinomycetes</taxon>
        <taxon>Micrococcales</taxon>
        <taxon>Promicromonosporaceae</taxon>
        <taxon>Xylanimonas</taxon>
    </lineage>
</organism>
<gene>
    <name evidence="1" type="ORF">ET471_02680</name>
</gene>
<dbReference type="SUPFAM" id="SSF141571">
    <property type="entry name" value="Pentapeptide repeat-like"/>
    <property type="match status" value="1"/>
</dbReference>
<dbReference type="Proteomes" id="UP000292118">
    <property type="component" value="Chromosome"/>
</dbReference>
<dbReference type="Gene3D" id="2.160.20.80">
    <property type="entry name" value="E3 ubiquitin-protein ligase SopA"/>
    <property type="match status" value="1"/>
</dbReference>
<dbReference type="RefSeq" id="WP_129186485.1">
    <property type="nucleotide sequence ID" value="NZ_CP035493.1"/>
</dbReference>
<dbReference type="PANTHER" id="PTHR14136:SF17">
    <property type="entry name" value="BTB_POZ DOMAIN-CONTAINING PROTEIN KCTD9"/>
    <property type="match status" value="1"/>
</dbReference>
<accession>A0A4P6F1S2</accession>
<name>A0A4P6F1S2_9MICO</name>
<dbReference type="OrthoDB" id="2579959at2"/>
<dbReference type="PANTHER" id="PTHR14136">
    <property type="entry name" value="BTB_POZ DOMAIN-CONTAINING PROTEIN KCTD9"/>
    <property type="match status" value="1"/>
</dbReference>
<evidence type="ECO:0000313" key="1">
    <source>
        <dbReference type="EMBL" id="QAY69085.1"/>
    </source>
</evidence>
<dbReference type="EMBL" id="CP035493">
    <property type="protein sequence ID" value="QAY69085.1"/>
    <property type="molecule type" value="Genomic_DNA"/>
</dbReference>
<evidence type="ECO:0000313" key="2">
    <source>
        <dbReference type="Proteomes" id="UP000292118"/>
    </source>
</evidence>
<sequence>MARTKPFPERPAIDEVVLTDLVAGDPADLCPGTDLEGVALADVVADRINLARAGVHESHLAGLRAGELDLTGATLVDTVVDGVDVPVVRAVRSTWRGVSLRTARLGSAELYESRWRGVDVVGCKLGYVNLRGATLDDVRFTDCIVDELDLVQATATRVAFAGTRVRRLDVQGATLRHVDLRGAGLEELSGLDALAGTAISPEQLADLAPALAAHLGITVLG</sequence>